<reference evidence="1" key="1">
    <citation type="submission" date="2016-08" db="EMBL/GenBank/DDBJ databases">
        <authorList>
            <person name="Ngugi D.K."/>
            <person name="Miyake S."/>
            <person name="Stingl U."/>
        </authorList>
    </citation>
    <scope>NUCLEOTIDE SEQUENCE</scope>
    <source>
        <strain evidence="1">SCG-D08WGA-EpuloA1</strain>
    </source>
</reference>
<evidence type="ECO:0000313" key="1">
    <source>
        <dbReference type="EMBL" id="ONI38714.1"/>
    </source>
</evidence>
<gene>
    <name evidence="1" type="ORF">AN640_02310</name>
</gene>
<dbReference type="EMBL" id="LJHD01000283">
    <property type="protein sequence ID" value="ONI38714.1"/>
    <property type="molecule type" value="Genomic_DNA"/>
</dbReference>
<organism evidence="1 2">
    <name type="scientific">Candidatus Epulonipiscium fishelsonii</name>
    <dbReference type="NCBI Taxonomy" id="77094"/>
    <lineage>
        <taxon>Bacteria</taxon>
        <taxon>Bacillati</taxon>
        <taxon>Bacillota</taxon>
        <taxon>Clostridia</taxon>
        <taxon>Lachnospirales</taxon>
        <taxon>Lachnospiraceae</taxon>
        <taxon>Candidatus Epulonipiscium</taxon>
    </lineage>
</organism>
<proteinExistence type="predicted"/>
<accession>A0ACC8X9B8</accession>
<keyword evidence="2" id="KW-1185">Reference proteome</keyword>
<comment type="caution">
    <text evidence="1">The sequence shown here is derived from an EMBL/GenBank/DDBJ whole genome shotgun (WGS) entry which is preliminary data.</text>
</comment>
<protein>
    <submittedName>
        <fullName evidence="1">Uncharacterized protein</fullName>
    </submittedName>
</protein>
<evidence type="ECO:0000313" key="2">
    <source>
        <dbReference type="Proteomes" id="UP000188637"/>
    </source>
</evidence>
<dbReference type="Proteomes" id="UP000188637">
    <property type="component" value="Unassembled WGS sequence"/>
</dbReference>
<sequence length="232" mass="26193">MIDLIFLSFMLVMAGLSYKKGFVMTIYELGSTVLALVIAFILYPIFTGVLGMMDLEIILGTSIFTYISGMEIVQGLQNQANILQQYLSFIPEALQNTIILNNNSEAYELFNANNFAEYISSYLTKIIVNGTSILIVWIIARVLLNRIFKLLNFLANIPVIGFFNRLAGAGLGVIKGFIIIWVICLIVPLIITMDGFSDFRDIWEQSIVVNYLYDNNIILDYLIENVLHNMTS</sequence>
<name>A0ACC8X9B8_9FIRM</name>